<keyword evidence="2" id="KW-0812">Transmembrane</keyword>
<dbReference type="OrthoDB" id="5405745at2759"/>
<evidence type="ECO:0000313" key="9">
    <source>
        <dbReference type="Proteomes" id="UP000053237"/>
    </source>
</evidence>
<dbReference type="Pfam" id="PF12929">
    <property type="entry name" value="Mid1"/>
    <property type="match status" value="1"/>
</dbReference>
<gene>
    <name evidence="8" type="ORF">BN9_018080</name>
</gene>
<evidence type="ECO:0000256" key="3">
    <source>
        <dbReference type="ARBA" id="ARBA00022989"/>
    </source>
</evidence>
<keyword evidence="5" id="KW-0325">Glycoprotein</keyword>
<evidence type="ECO:0008006" key="10">
    <source>
        <dbReference type="Google" id="ProtNLM"/>
    </source>
</evidence>
<evidence type="ECO:0000256" key="4">
    <source>
        <dbReference type="ARBA" id="ARBA00023136"/>
    </source>
</evidence>
<keyword evidence="7" id="KW-0732">Signal</keyword>
<feature type="chain" id="PRO_5001529302" description="FZ domain-containing protein" evidence="7">
    <location>
        <begin position="35"/>
        <end position="224"/>
    </location>
</feature>
<protein>
    <recommendedName>
        <fullName evidence="10">FZ domain-containing protein</fullName>
    </recommendedName>
</protein>
<dbReference type="GO" id="GO:0005886">
    <property type="term" value="C:plasma membrane"/>
    <property type="evidence" value="ECO:0007669"/>
    <property type="project" value="TreeGrafter"/>
</dbReference>
<name>A0A024G3Y6_9STRA</name>
<reference evidence="8 9" key="1">
    <citation type="submission" date="2012-05" db="EMBL/GenBank/DDBJ databases">
        <title>Recombination and specialization in a pathogen metapopulation.</title>
        <authorList>
            <person name="Gardiner A."/>
            <person name="Kemen E."/>
            <person name="Schultz-Larsen T."/>
            <person name="MacLean D."/>
            <person name="Van Oosterhout C."/>
            <person name="Jones J.D.G."/>
        </authorList>
    </citation>
    <scope>NUCLEOTIDE SEQUENCE [LARGE SCALE GENOMIC DNA]</scope>
    <source>
        <strain evidence="8 9">Ac Nc2</strain>
    </source>
</reference>
<dbReference type="InterPro" id="IPR055288">
    <property type="entry name" value="NALCN_aux_factor_1/2"/>
</dbReference>
<evidence type="ECO:0000256" key="1">
    <source>
        <dbReference type="ARBA" id="ARBA00004141"/>
    </source>
</evidence>
<comment type="similarity">
    <text evidence="6">Belongs to the NALF family.</text>
</comment>
<dbReference type="EMBL" id="CAIX01000014">
    <property type="protein sequence ID" value="CCI41024.1"/>
    <property type="molecule type" value="Genomic_DNA"/>
</dbReference>
<proteinExistence type="inferred from homology"/>
<evidence type="ECO:0000256" key="5">
    <source>
        <dbReference type="ARBA" id="ARBA00023180"/>
    </source>
</evidence>
<feature type="signal peptide" evidence="7">
    <location>
        <begin position="1"/>
        <end position="34"/>
    </location>
</feature>
<dbReference type="InParanoid" id="A0A024G3Y6"/>
<accession>A0A024G3Y6</accession>
<comment type="caution">
    <text evidence="8">The sequence shown here is derived from an EMBL/GenBank/DDBJ whole genome shotgun (WGS) entry which is preliminary data.</text>
</comment>
<dbReference type="GO" id="GO:0015275">
    <property type="term" value="F:stretch-activated, monoatomic cation-selective, calcium channel activity"/>
    <property type="evidence" value="ECO:0007669"/>
    <property type="project" value="TreeGrafter"/>
</dbReference>
<evidence type="ECO:0000313" key="8">
    <source>
        <dbReference type="EMBL" id="CCI41024.1"/>
    </source>
</evidence>
<keyword evidence="9" id="KW-1185">Reference proteome</keyword>
<dbReference type="PANTHER" id="PTHR15819:SF11">
    <property type="entry name" value="MID1, ISOFORM A"/>
    <property type="match status" value="1"/>
</dbReference>
<sequence>MKERAAITSAQSRFLRKTILILVIFWSIASDTSAFRFREEPKSPVCRAIKKNSLPFCTMIDYVAVVDSEDKDGLDSDTMAKMYYDNVNTVLLRFGCSFKYSLHSCESCREAYKYWICSIKFQKCGYAGNSTKLDKPDDEYHHSICMERNPSGKERCQEGINARHRTCLSICEDVVRKCPYVLNFQCPSTETIFFSCNTLTCNKLDRIQNPDRRDHIWPGTFAKL</sequence>
<dbReference type="PANTHER" id="PTHR15819">
    <property type="entry name" value="TRANSMEMBRANE PROTEIN FAM155"/>
    <property type="match status" value="1"/>
</dbReference>
<evidence type="ECO:0000256" key="7">
    <source>
        <dbReference type="SAM" id="SignalP"/>
    </source>
</evidence>
<dbReference type="Proteomes" id="UP000053237">
    <property type="component" value="Unassembled WGS sequence"/>
</dbReference>
<dbReference type="AlphaFoldDB" id="A0A024G3Y6"/>
<comment type="subcellular location">
    <subcellularLocation>
        <location evidence="1">Membrane</location>
        <topology evidence="1">Multi-pass membrane protein</topology>
    </subcellularLocation>
</comment>
<organism evidence="8 9">
    <name type="scientific">Albugo candida</name>
    <dbReference type="NCBI Taxonomy" id="65357"/>
    <lineage>
        <taxon>Eukaryota</taxon>
        <taxon>Sar</taxon>
        <taxon>Stramenopiles</taxon>
        <taxon>Oomycota</taxon>
        <taxon>Peronosporomycetes</taxon>
        <taxon>Albuginales</taxon>
        <taxon>Albuginaceae</taxon>
        <taxon>Albugo</taxon>
    </lineage>
</organism>
<dbReference type="GO" id="GO:0098703">
    <property type="term" value="P:calcium ion import across plasma membrane"/>
    <property type="evidence" value="ECO:0007669"/>
    <property type="project" value="InterPro"/>
</dbReference>
<evidence type="ECO:0000256" key="6">
    <source>
        <dbReference type="ARBA" id="ARBA00029445"/>
    </source>
</evidence>
<keyword evidence="3" id="KW-1133">Transmembrane helix</keyword>
<dbReference type="STRING" id="65357.A0A024G3Y6"/>
<dbReference type="InterPro" id="IPR024338">
    <property type="entry name" value="MID1/Yam8"/>
</dbReference>
<evidence type="ECO:0000256" key="2">
    <source>
        <dbReference type="ARBA" id="ARBA00022692"/>
    </source>
</evidence>
<keyword evidence="4" id="KW-0472">Membrane</keyword>